<keyword evidence="1" id="KW-0732">Signal</keyword>
<name>A0ABN7KN91_9BURK</name>
<dbReference type="NCBIfam" id="TIGR01840">
    <property type="entry name" value="esterase_phb"/>
    <property type="match status" value="1"/>
</dbReference>
<dbReference type="Pfam" id="PF10503">
    <property type="entry name" value="Esterase_PHB"/>
    <property type="match status" value="1"/>
</dbReference>
<evidence type="ECO:0000256" key="1">
    <source>
        <dbReference type="ARBA" id="ARBA00022729"/>
    </source>
</evidence>
<comment type="caution">
    <text evidence="4">The sequence shown here is derived from an EMBL/GenBank/DDBJ whole genome shotgun (WGS) entry which is preliminary data.</text>
</comment>
<reference evidence="4 5" key="1">
    <citation type="submission" date="2021-02" db="EMBL/GenBank/DDBJ databases">
        <authorList>
            <person name="Vanwijnsberghe S."/>
        </authorList>
    </citation>
    <scope>NUCLEOTIDE SEQUENCE [LARGE SCALE GENOMIC DNA]</scope>
    <source>
        <strain evidence="4 5">LMG 31837</strain>
    </source>
</reference>
<dbReference type="PANTHER" id="PTHR43037">
    <property type="entry name" value="UNNAMED PRODUCT-RELATED"/>
    <property type="match status" value="1"/>
</dbReference>
<dbReference type="InterPro" id="IPR010126">
    <property type="entry name" value="Esterase_phb"/>
</dbReference>
<dbReference type="InterPro" id="IPR050955">
    <property type="entry name" value="Plant_Biomass_Hydrol_Est"/>
</dbReference>
<evidence type="ECO:0008006" key="6">
    <source>
        <dbReference type="Google" id="ProtNLM"/>
    </source>
</evidence>
<protein>
    <recommendedName>
        <fullName evidence="6">Esterase, PHB depolymerase family</fullName>
    </recommendedName>
</protein>
<feature type="compositionally biased region" description="Low complexity" evidence="3">
    <location>
        <begin position="54"/>
        <end position="74"/>
    </location>
</feature>
<dbReference type="Gene3D" id="3.40.50.1820">
    <property type="entry name" value="alpha/beta hydrolase"/>
    <property type="match status" value="1"/>
</dbReference>
<gene>
    <name evidence="4" type="ORF">R69888_00812</name>
</gene>
<evidence type="ECO:0000256" key="2">
    <source>
        <dbReference type="ARBA" id="ARBA00022801"/>
    </source>
</evidence>
<feature type="compositionally biased region" description="Polar residues" evidence="3">
    <location>
        <begin position="75"/>
        <end position="93"/>
    </location>
</feature>
<dbReference type="Proteomes" id="UP000672526">
    <property type="component" value="Unassembled WGS sequence"/>
</dbReference>
<keyword evidence="5" id="KW-1185">Reference proteome</keyword>
<evidence type="ECO:0000313" key="5">
    <source>
        <dbReference type="Proteomes" id="UP000672526"/>
    </source>
</evidence>
<proteinExistence type="predicted"/>
<accession>A0ABN7KN91</accession>
<feature type="region of interest" description="Disordered" evidence="3">
    <location>
        <begin position="54"/>
        <end position="115"/>
    </location>
</feature>
<sequence length="394" mass="42237">MKLVAWPSHAQCRLTQQPTTLKMNEDFLKSMKEAFHLLRTKGPKEATAAVQRALARGAAEAGHTQTPQTPHTPQNINEWAQAWTQAQSRTTTPHAPAERTFDADTPGTFSTHTFSNSAGQRQYKLYVPAVYNNEPLPLIVMLHGCTQNADDFAAGTRMNAMAERLGFMVVYPNQSLAANHSACWNWFKPTDQQRDQGEPSLIAGITREVIARYRIDPARVYVAGLSAGGAMADVMLKTSPDLYAAACVHSGLAYGSAKDLPSALAAMKGAKTNRTRSRVEPQRPLIVFHGDADTTVHPSNATALVAGFDAGITTVSSPSLPAGTAGTANGRRGCTVRRLVAANGVEAEYWSIHDAGHAWAGGSPHGSFTDPSGPDAAAEMLRFFLAHPRASGTH</sequence>
<dbReference type="EMBL" id="CAJNBK010000001">
    <property type="protein sequence ID" value="CAE6702474.1"/>
    <property type="molecule type" value="Genomic_DNA"/>
</dbReference>
<keyword evidence="2" id="KW-0378">Hydrolase</keyword>
<dbReference type="InterPro" id="IPR029058">
    <property type="entry name" value="AB_hydrolase_fold"/>
</dbReference>
<dbReference type="SUPFAM" id="SSF53474">
    <property type="entry name" value="alpha/beta-Hydrolases"/>
    <property type="match status" value="1"/>
</dbReference>
<organism evidence="4 5">
    <name type="scientific">Paraburkholderia haematera</name>
    <dbReference type="NCBI Taxonomy" id="2793077"/>
    <lineage>
        <taxon>Bacteria</taxon>
        <taxon>Pseudomonadati</taxon>
        <taxon>Pseudomonadota</taxon>
        <taxon>Betaproteobacteria</taxon>
        <taxon>Burkholderiales</taxon>
        <taxon>Burkholderiaceae</taxon>
        <taxon>Paraburkholderia</taxon>
    </lineage>
</organism>
<evidence type="ECO:0000256" key="3">
    <source>
        <dbReference type="SAM" id="MobiDB-lite"/>
    </source>
</evidence>
<evidence type="ECO:0000313" key="4">
    <source>
        <dbReference type="EMBL" id="CAE6702474.1"/>
    </source>
</evidence>
<dbReference type="PANTHER" id="PTHR43037:SF1">
    <property type="entry name" value="BLL1128 PROTEIN"/>
    <property type="match status" value="1"/>
</dbReference>